<evidence type="ECO:0000313" key="1">
    <source>
        <dbReference type="EMBL" id="AQW88372.1"/>
    </source>
</evidence>
<dbReference type="EMBL" id="CP017258">
    <property type="protein sequence ID" value="AQW88372.1"/>
    <property type="molecule type" value="Genomic_DNA"/>
</dbReference>
<dbReference type="AlphaFoldDB" id="A0A1S6U9M6"/>
<keyword evidence="2" id="KW-1185">Reference proteome</keyword>
<dbReference type="Proteomes" id="UP000190868">
    <property type="component" value="Chromosome"/>
</dbReference>
<gene>
    <name evidence="1" type="ORF">CPIN18021_1589</name>
</gene>
<name>A0A1S6U9M6_9BACT</name>
<reference evidence="2" key="1">
    <citation type="submission" date="2016-09" db="EMBL/GenBank/DDBJ databases">
        <title>Comparative genomics of the Campylobacter concisus group.</title>
        <authorList>
            <person name="Miller W.G."/>
            <person name="Yee E."/>
            <person name="Chapman M.H."/>
            <person name="Huynh S."/>
            <person name="Bono J.L."/>
            <person name="On S.L.W."/>
            <person name="StLeger J."/>
            <person name="Foster G."/>
            <person name="Parker C.T."/>
        </authorList>
    </citation>
    <scope>NUCLEOTIDE SEQUENCE [LARGE SCALE GENOMIC DNA]</scope>
    <source>
        <strain evidence="2">RM18021</strain>
    </source>
</reference>
<evidence type="ECO:0000313" key="2">
    <source>
        <dbReference type="Proteomes" id="UP000190868"/>
    </source>
</evidence>
<dbReference type="RefSeq" id="WP_078423878.1">
    <property type="nucleotide sequence ID" value="NZ_CP017018.1"/>
</dbReference>
<dbReference type="GeneID" id="56567180"/>
<accession>A0A1S6U9M6</accession>
<protein>
    <submittedName>
        <fullName evidence="1">Uncharacterized protein</fullName>
    </submittedName>
</protein>
<sequence>MSEEKAKDTPEYWGAYYKGIEMLYDPRVTTTGVGGVSVINDIFNGAFLLFRKNFSVLWVFL</sequence>
<dbReference type="KEGG" id="cpin:CPIN18020_1539"/>
<proteinExistence type="predicted"/>
<organism evidence="1 2">
    <name type="scientific">Campylobacter pinnipediorum subsp. caledonicus</name>
    <dbReference type="NCBI Taxonomy" id="1874362"/>
    <lineage>
        <taxon>Bacteria</taxon>
        <taxon>Pseudomonadati</taxon>
        <taxon>Campylobacterota</taxon>
        <taxon>Epsilonproteobacteria</taxon>
        <taxon>Campylobacterales</taxon>
        <taxon>Campylobacteraceae</taxon>
        <taxon>Campylobacter</taxon>
    </lineage>
</organism>